<proteinExistence type="predicted"/>
<feature type="transmembrane region" description="Helical" evidence="1">
    <location>
        <begin position="191"/>
        <end position="217"/>
    </location>
</feature>
<evidence type="ECO:0000256" key="1">
    <source>
        <dbReference type="SAM" id="Phobius"/>
    </source>
</evidence>
<feature type="transmembrane region" description="Helical" evidence="1">
    <location>
        <begin position="238"/>
        <end position="262"/>
    </location>
</feature>
<comment type="caution">
    <text evidence="2">The sequence shown here is derived from an EMBL/GenBank/DDBJ whole genome shotgun (WGS) entry which is preliminary data.</text>
</comment>
<sequence length="270" mass="30761">MIKYFFFYSNFFYSIIIICSVCIPSLVVAAPDKDKDCDKNLWNWILVGNIIFILLHLISAFSSLFENIGIYIFGFLQILFIIFFIIWGSIGLSWSKSSGIKEQCGKLYNVTFGESIFFIVISSIYVFYDLIKGFLCSIIVTCIIVIPSLSIAAPDKDKDCDRSLWNWILVANIIFIVFSLLYPLTILVEDLGIWVFILLQIISIIFFTIWAIIGLVWSKYTGIKEQCGKLYSVTFGESIFFIIWNSLFTIFGILGMFALTAFGKAMGEAL</sequence>
<feature type="transmembrane region" description="Helical" evidence="1">
    <location>
        <begin position="68"/>
        <end position="95"/>
    </location>
</feature>
<keyword evidence="1" id="KW-1133">Transmembrane helix</keyword>
<gene>
    <name evidence="2" type="ORF">M0811_04514</name>
</gene>
<feature type="transmembrane region" description="Helical" evidence="1">
    <location>
        <begin position="134"/>
        <end position="152"/>
    </location>
</feature>
<dbReference type="EMBL" id="JAPDFW010000044">
    <property type="protein sequence ID" value="KAJ5078791.1"/>
    <property type="molecule type" value="Genomic_DNA"/>
</dbReference>
<feature type="transmembrane region" description="Helical" evidence="1">
    <location>
        <begin position="41"/>
        <end position="62"/>
    </location>
</feature>
<keyword evidence="3" id="KW-1185">Reference proteome</keyword>
<dbReference type="Proteomes" id="UP001149090">
    <property type="component" value="Unassembled WGS sequence"/>
</dbReference>
<feature type="transmembrane region" description="Helical" evidence="1">
    <location>
        <begin position="107"/>
        <end position="128"/>
    </location>
</feature>
<feature type="transmembrane region" description="Helical" evidence="1">
    <location>
        <begin position="164"/>
        <end position="185"/>
    </location>
</feature>
<keyword evidence="1" id="KW-0472">Membrane</keyword>
<name>A0A9Q0RFE5_ANAIG</name>
<accession>A0A9Q0RFE5</accession>
<feature type="transmembrane region" description="Helical" evidence="1">
    <location>
        <begin position="6"/>
        <end position="29"/>
    </location>
</feature>
<evidence type="ECO:0000313" key="2">
    <source>
        <dbReference type="EMBL" id="KAJ5078791.1"/>
    </source>
</evidence>
<reference evidence="2" key="1">
    <citation type="submission" date="2022-10" db="EMBL/GenBank/DDBJ databases">
        <title>Novel sulphate-reducing endosymbionts in the free-living metamonad Anaeramoeba.</title>
        <authorList>
            <person name="Jerlstrom-Hultqvist J."/>
            <person name="Cepicka I."/>
            <person name="Gallot-Lavallee L."/>
            <person name="Salas-Leiva D."/>
            <person name="Curtis B.A."/>
            <person name="Zahonova K."/>
            <person name="Pipaliya S."/>
            <person name="Dacks J."/>
            <person name="Roger A.J."/>
        </authorList>
    </citation>
    <scope>NUCLEOTIDE SEQUENCE</scope>
    <source>
        <strain evidence="2">BMAN</strain>
    </source>
</reference>
<organism evidence="2 3">
    <name type="scientific">Anaeramoeba ignava</name>
    <name type="common">Anaerobic marine amoeba</name>
    <dbReference type="NCBI Taxonomy" id="1746090"/>
    <lineage>
        <taxon>Eukaryota</taxon>
        <taxon>Metamonada</taxon>
        <taxon>Anaeramoebidae</taxon>
        <taxon>Anaeramoeba</taxon>
    </lineage>
</organism>
<evidence type="ECO:0000313" key="3">
    <source>
        <dbReference type="Proteomes" id="UP001149090"/>
    </source>
</evidence>
<dbReference type="AlphaFoldDB" id="A0A9Q0RFE5"/>
<keyword evidence="1" id="KW-0812">Transmembrane</keyword>
<protein>
    <submittedName>
        <fullName evidence="2">Uncharacterized protein</fullName>
    </submittedName>
</protein>